<dbReference type="GO" id="GO:0003755">
    <property type="term" value="F:peptidyl-prolyl cis-trans isomerase activity"/>
    <property type="evidence" value="ECO:0007669"/>
    <property type="project" value="UniProtKB-KW"/>
</dbReference>
<dbReference type="EMBL" id="SDMP01000001">
    <property type="protein sequence ID" value="RYR79737.1"/>
    <property type="molecule type" value="Genomic_DNA"/>
</dbReference>
<dbReference type="PANTHER" id="PTHR43811:SF26">
    <property type="entry name" value="PEPTIDYL-PROLYL CIS-TRANS ISOMERASE FKBP16-1, CHLOROPLASTIC"/>
    <property type="match status" value="1"/>
</dbReference>
<evidence type="ECO:0000256" key="4">
    <source>
        <dbReference type="ARBA" id="ARBA00023235"/>
    </source>
</evidence>
<proteinExistence type="predicted"/>
<dbReference type="AlphaFoldDB" id="A0A445EWE6"/>
<gene>
    <name evidence="5" type="ORF">Ahy_A01g004546</name>
</gene>
<evidence type="ECO:0000256" key="3">
    <source>
        <dbReference type="ARBA" id="ARBA00023110"/>
    </source>
</evidence>
<dbReference type="SUPFAM" id="SSF54534">
    <property type="entry name" value="FKBP-like"/>
    <property type="match status" value="1"/>
</dbReference>
<dbReference type="InterPro" id="IPR046357">
    <property type="entry name" value="PPIase_dom_sf"/>
</dbReference>
<sequence length="198" mass="22171">MALLTFLMLSPPRCMENANLKCAVPKGLENNSLRAITERRFSRRLVLHFLGINHVIYKASLAFAAPIMPEMKEPEVIRTLKLPSGVIIQDIVEGGGPEAHDGDLVEFNYVCRRSNGYFVYSTVDQFSGESKPVTLPLDENQRRALIPPSMGYVNENLKPIPEEFGPRRSLFSHAQEPLVFEVQLLKILSPPSSTSSFN</sequence>
<evidence type="ECO:0000313" key="6">
    <source>
        <dbReference type="Proteomes" id="UP000289738"/>
    </source>
</evidence>
<evidence type="ECO:0000313" key="5">
    <source>
        <dbReference type="EMBL" id="RYR79737.1"/>
    </source>
</evidence>
<comment type="caution">
    <text evidence="5">The sequence shown here is derived from an EMBL/GenBank/DDBJ whole genome shotgun (WGS) entry which is preliminary data.</text>
</comment>
<keyword evidence="3" id="KW-0697">Rotamase</keyword>
<dbReference type="Gene3D" id="3.10.50.40">
    <property type="match status" value="1"/>
</dbReference>
<organism evidence="5 6">
    <name type="scientific">Arachis hypogaea</name>
    <name type="common">Peanut</name>
    <dbReference type="NCBI Taxonomy" id="3818"/>
    <lineage>
        <taxon>Eukaryota</taxon>
        <taxon>Viridiplantae</taxon>
        <taxon>Streptophyta</taxon>
        <taxon>Embryophyta</taxon>
        <taxon>Tracheophyta</taxon>
        <taxon>Spermatophyta</taxon>
        <taxon>Magnoliopsida</taxon>
        <taxon>eudicotyledons</taxon>
        <taxon>Gunneridae</taxon>
        <taxon>Pentapetalae</taxon>
        <taxon>rosids</taxon>
        <taxon>fabids</taxon>
        <taxon>Fabales</taxon>
        <taxon>Fabaceae</taxon>
        <taxon>Papilionoideae</taxon>
        <taxon>50 kb inversion clade</taxon>
        <taxon>dalbergioids sensu lato</taxon>
        <taxon>Dalbergieae</taxon>
        <taxon>Pterocarpus clade</taxon>
        <taxon>Arachis</taxon>
    </lineage>
</organism>
<evidence type="ECO:0000256" key="1">
    <source>
        <dbReference type="ARBA" id="ARBA00000971"/>
    </source>
</evidence>
<evidence type="ECO:0000256" key="2">
    <source>
        <dbReference type="ARBA" id="ARBA00013194"/>
    </source>
</evidence>
<dbReference type="EC" id="5.2.1.8" evidence="2"/>
<comment type="catalytic activity">
    <reaction evidence="1">
        <text>[protein]-peptidylproline (omega=180) = [protein]-peptidylproline (omega=0)</text>
        <dbReference type="Rhea" id="RHEA:16237"/>
        <dbReference type="Rhea" id="RHEA-COMP:10747"/>
        <dbReference type="Rhea" id="RHEA-COMP:10748"/>
        <dbReference type="ChEBI" id="CHEBI:83833"/>
        <dbReference type="ChEBI" id="CHEBI:83834"/>
        <dbReference type="EC" id="5.2.1.8"/>
    </reaction>
</comment>
<accession>A0A445EWE6</accession>
<dbReference type="Proteomes" id="UP000289738">
    <property type="component" value="Chromosome A01"/>
</dbReference>
<protein>
    <recommendedName>
        <fullName evidence="2">peptidylprolyl isomerase</fullName>
        <ecNumber evidence="2">5.2.1.8</ecNumber>
    </recommendedName>
</protein>
<keyword evidence="6" id="KW-1185">Reference proteome</keyword>
<dbReference type="PANTHER" id="PTHR43811">
    <property type="entry name" value="FKBP-TYPE PEPTIDYL-PROLYL CIS-TRANS ISOMERASE FKPA"/>
    <property type="match status" value="1"/>
</dbReference>
<reference evidence="5 6" key="1">
    <citation type="submission" date="2019-01" db="EMBL/GenBank/DDBJ databases">
        <title>Sequencing of cultivated peanut Arachis hypogaea provides insights into genome evolution and oil improvement.</title>
        <authorList>
            <person name="Chen X."/>
        </authorList>
    </citation>
    <scope>NUCLEOTIDE SEQUENCE [LARGE SCALE GENOMIC DNA]</scope>
    <source>
        <strain evidence="6">cv. Fuhuasheng</strain>
        <tissue evidence="5">Leaves</tissue>
    </source>
</reference>
<name>A0A445EWE6_ARAHY</name>
<keyword evidence="4" id="KW-0413">Isomerase</keyword>